<evidence type="ECO:0000313" key="3">
    <source>
        <dbReference type="Proteomes" id="UP000191820"/>
    </source>
</evidence>
<feature type="signal peptide" evidence="1">
    <location>
        <begin position="1"/>
        <end position="28"/>
    </location>
</feature>
<dbReference type="EMBL" id="CP020472">
    <property type="protein sequence ID" value="ARD20450.1"/>
    <property type="molecule type" value="Genomic_DNA"/>
</dbReference>
<name>A0ABN4Y8L0_9GAMM</name>
<protein>
    <submittedName>
        <fullName evidence="2">Uncharacterized protein</fullName>
    </submittedName>
</protein>
<evidence type="ECO:0000256" key="1">
    <source>
        <dbReference type="SAM" id="SignalP"/>
    </source>
</evidence>
<evidence type="ECO:0000313" key="2">
    <source>
        <dbReference type="EMBL" id="ARD20450.1"/>
    </source>
</evidence>
<organism evidence="2 3">
    <name type="scientific">Shewanella japonica</name>
    <dbReference type="NCBI Taxonomy" id="93973"/>
    <lineage>
        <taxon>Bacteria</taxon>
        <taxon>Pseudomonadati</taxon>
        <taxon>Pseudomonadota</taxon>
        <taxon>Gammaproteobacteria</taxon>
        <taxon>Alteromonadales</taxon>
        <taxon>Shewanellaceae</taxon>
        <taxon>Shewanella</taxon>
    </lineage>
</organism>
<proteinExistence type="predicted"/>
<gene>
    <name evidence="2" type="ORF">SJ2017_0101</name>
</gene>
<sequence length="244" mass="27264">MRTKLSPLLVTTLSLISTCLTTSSHAHAEDLSFGVALGWDSKYISEGRNNLESGGIYSGAAAVSTGDLTAYAAVIRGDSTHYIEYNWGLEYELHLHDNLETIIGYQRLEFYGDERANDNELFAEMTYTAVEWLVPSVAYTYSTQAGGYFVEVSLHSPWQLSERFTVTPYITQGFDFQYATEEHNGANHFQMGIEANYEISDNLALSAQFSHVIAMDDIKQEAKAEGYTGSLDESFGGIYLTWRF</sequence>
<dbReference type="RefSeq" id="WP_156003098.1">
    <property type="nucleotide sequence ID" value="NZ_CP020472.1"/>
</dbReference>
<accession>A0ABN4Y8L0</accession>
<feature type="chain" id="PRO_5046294538" evidence="1">
    <location>
        <begin position="29"/>
        <end position="244"/>
    </location>
</feature>
<reference evidence="2 3" key="1">
    <citation type="submission" date="2017-03" db="EMBL/GenBank/DDBJ databases">
        <title>Genome sequencing of Shewanella japonica KCTC 22435.</title>
        <authorList>
            <person name="Kim K.M."/>
        </authorList>
    </citation>
    <scope>NUCLEOTIDE SEQUENCE [LARGE SCALE GENOMIC DNA]</scope>
    <source>
        <strain evidence="2 3">KCTC 22435</strain>
    </source>
</reference>
<keyword evidence="3" id="KW-1185">Reference proteome</keyword>
<keyword evidence="1" id="KW-0732">Signal</keyword>
<dbReference type="Proteomes" id="UP000191820">
    <property type="component" value="Chromosome"/>
</dbReference>